<reference evidence="1" key="1">
    <citation type="submission" date="2021-04" db="EMBL/GenBank/DDBJ databases">
        <title>Pseudonocardia sp. nov., isolated from sandy soil of mangrove forest.</title>
        <authorList>
            <person name="Zan Z."/>
            <person name="Huang R."/>
            <person name="Liu W."/>
        </authorList>
    </citation>
    <scope>NUCLEOTIDE SEQUENCE</scope>
    <source>
        <strain evidence="1">S2-4</strain>
    </source>
</reference>
<dbReference type="Proteomes" id="UP001165283">
    <property type="component" value="Unassembled WGS sequence"/>
</dbReference>
<evidence type="ECO:0000313" key="2">
    <source>
        <dbReference type="Proteomes" id="UP001165283"/>
    </source>
</evidence>
<evidence type="ECO:0000313" key="1">
    <source>
        <dbReference type="EMBL" id="MCO1656133.1"/>
    </source>
</evidence>
<comment type="caution">
    <text evidence="1">The sequence shown here is derived from an EMBL/GenBank/DDBJ whole genome shotgun (WGS) entry which is preliminary data.</text>
</comment>
<name>A0ABT0ZZN4_9PSEU</name>
<protein>
    <recommendedName>
        <fullName evidence="3">Fe-S cluster biogenesis protein NfuA</fullName>
    </recommendedName>
</protein>
<gene>
    <name evidence="1" type="ORF">KDL28_13825</name>
</gene>
<keyword evidence="2" id="KW-1185">Reference proteome</keyword>
<organism evidence="1 2">
    <name type="scientific">Pseudonocardia humida</name>
    <dbReference type="NCBI Taxonomy" id="2800819"/>
    <lineage>
        <taxon>Bacteria</taxon>
        <taxon>Bacillati</taxon>
        <taxon>Actinomycetota</taxon>
        <taxon>Actinomycetes</taxon>
        <taxon>Pseudonocardiales</taxon>
        <taxon>Pseudonocardiaceae</taxon>
        <taxon>Pseudonocardia</taxon>
    </lineage>
</organism>
<accession>A0ABT0ZZN4</accession>
<sequence>MTDSPSGSSDDQALADLRRTLAADDYGMEVSREGTDVLVRITAGPQACADCLVPPPIMRGILGKALGVQEGSISLVYPAESELH</sequence>
<proteinExistence type="predicted"/>
<dbReference type="EMBL" id="JAGSOV010000032">
    <property type="protein sequence ID" value="MCO1656133.1"/>
    <property type="molecule type" value="Genomic_DNA"/>
</dbReference>
<dbReference type="RefSeq" id="WP_252438571.1">
    <property type="nucleotide sequence ID" value="NZ_JAGSOV010000032.1"/>
</dbReference>
<evidence type="ECO:0008006" key="3">
    <source>
        <dbReference type="Google" id="ProtNLM"/>
    </source>
</evidence>